<dbReference type="EMBL" id="CAMXCT010001466">
    <property type="protein sequence ID" value="CAI3990352.1"/>
    <property type="molecule type" value="Genomic_DNA"/>
</dbReference>
<dbReference type="EMBL" id="CAMXCT030001466">
    <property type="protein sequence ID" value="CAL4777664.1"/>
    <property type="molecule type" value="Genomic_DNA"/>
</dbReference>
<evidence type="ECO:0000313" key="3">
    <source>
        <dbReference type="Proteomes" id="UP001152797"/>
    </source>
</evidence>
<gene>
    <name evidence="1" type="ORF">C1SCF055_LOCUS17348</name>
</gene>
<evidence type="ECO:0000313" key="2">
    <source>
        <dbReference type="EMBL" id="CAL1143727.1"/>
    </source>
</evidence>
<proteinExistence type="predicted"/>
<reference evidence="1" key="1">
    <citation type="submission" date="2022-10" db="EMBL/GenBank/DDBJ databases">
        <authorList>
            <person name="Chen Y."/>
            <person name="Dougan E. K."/>
            <person name="Chan C."/>
            <person name="Rhodes N."/>
            <person name="Thang M."/>
        </authorList>
    </citation>
    <scope>NUCLEOTIDE SEQUENCE</scope>
</reference>
<reference evidence="2" key="2">
    <citation type="submission" date="2024-04" db="EMBL/GenBank/DDBJ databases">
        <authorList>
            <person name="Chen Y."/>
            <person name="Shah S."/>
            <person name="Dougan E. K."/>
            <person name="Thang M."/>
            <person name="Chan C."/>
        </authorList>
    </citation>
    <scope>NUCLEOTIDE SEQUENCE [LARGE SCALE GENOMIC DNA]</scope>
</reference>
<name>A0A9P1FXY4_9DINO</name>
<comment type="caution">
    <text evidence="1">The sequence shown here is derived from an EMBL/GenBank/DDBJ whole genome shotgun (WGS) entry which is preliminary data.</text>
</comment>
<evidence type="ECO:0000313" key="1">
    <source>
        <dbReference type="EMBL" id="CAI3990352.1"/>
    </source>
</evidence>
<dbReference type="Proteomes" id="UP001152797">
    <property type="component" value="Unassembled WGS sequence"/>
</dbReference>
<keyword evidence="3" id="KW-1185">Reference proteome</keyword>
<dbReference type="EMBL" id="CAMXCT020001466">
    <property type="protein sequence ID" value="CAL1143727.1"/>
    <property type="molecule type" value="Genomic_DNA"/>
</dbReference>
<accession>A0A9P1FXY4</accession>
<sequence>MSANLASFGRRKFVSTRALAEILQEVKRSGLPKAASKDSIKRAREKDVADMANGCGTLVTYLEFEREDPKRKPIGTVQLPFVNPLAFLQYIVGNAESYARYFSKYLDGAGESPHDPLEKLRLKGLGIDQLWFTLGLAAARSNIVSHIKGGTSAYTRKAMSLFVEPINALRGFHLHVGGNTVVKFFRFAIFIADEVALKDSFGFKGASGVQICPLCTNIVAESSNLHQFSSTLQPSTSVNPAVWQRCSDASMFAKIAKLHQSFGTISKGAFEELEKSLGWLYIPSGLMGDGMSNPLELTPAYMIFYDYMHTLFVNGVCNVEVGGLMGHLKSVGILQGELHEFLNSLTWPSSVVGSYVALAELIDVLQAVRRGKRKVVVGCSVHERKHRVAKKFAENIRGVGENFESSILKEVLYMNVQDLSDKDFDQLHVGLVQPIPANPRLTWLLQSAMGLHGMVMCARRAHYELGCICAVDDFVIFPSEEGILVRKVCFFASINHMNLACVQIWDAKGGNEFV</sequence>
<dbReference type="AlphaFoldDB" id="A0A9P1FXY4"/>
<organism evidence="1">
    <name type="scientific">Cladocopium goreaui</name>
    <dbReference type="NCBI Taxonomy" id="2562237"/>
    <lineage>
        <taxon>Eukaryota</taxon>
        <taxon>Sar</taxon>
        <taxon>Alveolata</taxon>
        <taxon>Dinophyceae</taxon>
        <taxon>Suessiales</taxon>
        <taxon>Symbiodiniaceae</taxon>
        <taxon>Cladocopium</taxon>
    </lineage>
</organism>
<protein>
    <submittedName>
        <fullName evidence="1">Uncharacterized protein</fullName>
    </submittedName>
</protein>